<dbReference type="InterPro" id="IPR023836">
    <property type="entry name" value="EccCa-like_Actinobacteria"/>
</dbReference>
<dbReference type="PANTHER" id="PTHR22683:SF1">
    <property type="entry name" value="TYPE VII SECRETION SYSTEM PROTEIN ESSC"/>
    <property type="match status" value="1"/>
</dbReference>
<dbReference type="GO" id="GO:0051301">
    <property type="term" value="P:cell division"/>
    <property type="evidence" value="ECO:0007669"/>
    <property type="project" value="UniProtKB-KW"/>
</dbReference>
<feature type="binding site" evidence="9">
    <location>
        <begin position="518"/>
        <end position="525"/>
    </location>
    <ligand>
        <name>ATP</name>
        <dbReference type="ChEBI" id="CHEBI:30616"/>
    </ligand>
</feature>
<dbReference type="InterPro" id="IPR050206">
    <property type="entry name" value="FtsK/SpoIIIE/SftA"/>
</dbReference>
<evidence type="ECO:0000256" key="8">
    <source>
        <dbReference type="ARBA" id="ARBA00023136"/>
    </source>
</evidence>
<keyword evidence="8 10" id="KW-0472">Membrane</keyword>
<evidence type="ECO:0000256" key="4">
    <source>
        <dbReference type="ARBA" id="ARBA00022737"/>
    </source>
</evidence>
<dbReference type="KEGG" id="mabb:MASS_2p0066"/>
<dbReference type="GO" id="GO:0003677">
    <property type="term" value="F:DNA binding"/>
    <property type="evidence" value="ECO:0007669"/>
    <property type="project" value="InterPro"/>
</dbReference>
<dbReference type="PANTHER" id="PTHR22683">
    <property type="entry name" value="SPORULATION PROTEIN RELATED"/>
    <property type="match status" value="1"/>
</dbReference>
<feature type="binding site" evidence="9">
    <location>
        <begin position="1194"/>
        <end position="1201"/>
    </location>
    <ligand>
        <name>ATP</name>
        <dbReference type="ChEBI" id="CHEBI:30616"/>
    </ligand>
</feature>
<dbReference type="NCBIfam" id="TIGR03924">
    <property type="entry name" value="T7SS_EccC_a"/>
    <property type="match status" value="1"/>
</dbReference>
<dbReference type="Gene3D" id="3.40.50.300">
    <property type="entry name" value="P-loop containing nucleotide triphosphate hydrolases"/>
    <property type="match status" value="4"/>
</dbReference>
<protein>
    <submittedName>
        <fullName evidence="12">Cell division protein FtsK/SpoIIIE</fullName>
    </submittedName>
</protein>
<dbReference type="InterPro" id="IPR023837">
    <property type="entry name" value="EccCb-like_Actinobacteria"/>
</dbReference>
<dbReference type="GO" id="GO:0005524">
    <property type="term" value="F:ATP binding"/>
    <property type="evidence" value="ECO:0007669"/>
    <property type="project" value="UniProtKB-UniRule"/>
</dbReference>
<evidence type="ECO:0000256" key="1">
    <source>
        <dbReference type="ARBA" id="ARBA00004651"/>
    </source>
</evidence>
<dbReference type="GO" id="GO:0005886">
    <property type="term" value="C:plasma membrane"/>
    <property type="evidence" value="ECO:0007669"/>
    <property type="project" value="UniProtKB-SubCell"/>
</dbReference>
<feature type="domain" description="FtsK" evidence="11">
    <location>
        <begin position="1177"/>
        <end position="1373"/>
    </location>
</feature>
<gene>
    <name evidence="12" type="ORF">MASS_2p0066</name>
</gene>
<evidence type="ECO:0000256" key="3">
    <source>
        <dbReference type="ARBA" id="ARBA00022692"/>
    </source>
</evidence>
<geneLocation type="plasmid" evidence="12 13">
    <name>2</name>
</geneLocation>
<keyword evidence="12" id="KW-0132">Cell division</keyword>
<dbReference type="PROSITE" id="PS50901">
    <property type="entry name" value="FTSK"/>
    <property type="match status" value="3"/>
</dbReference>
<feature type="transmembrane region" description="Helical" evidence="10">
    <location>
        <begin position="45"/>
        <end position="63"/>
    </location>
</feature>
<dbReference type="Proteomes" id="UP000013961">
    <property type="component" value="Plasmid 2"/>
</dbReference>
<evidence type="ECO:0000256" key="10">
    <source>
        <dbReference type="SAM" id="Phobius"/>
    </source>
</evidence>
<sequence length="1412" mass="155532">MGVVSHIVFPRREREPFAQEAPGGKVSAPAGLGVPREVPRSMGQYILLFVIVGLIGGVMYVLYTSGLMRYSFMPIMLVFTYGFMFFRMNNGAGNKKSPAEQDADRTVYFNQSDLAREELAESAEKQYLRAHRTHPDPDRLAEVVGSRAMWERRRNPSRDEFRDFGQVRLGLGTIRQAMNVEVASLPDEVAWVEPASGHAHKNFIKEQRYVRGMPRVVSLPSMKALSLVGPLDEVRELAYAAVCQLCVAHSPDDVKLMVVTARPELWEWVKWLPHAQDPSRRDGCGERRMVFTSAQEFENYHSAVLLERGEWRPPGGAAARAAGDSPAQLWVVIDDACGSPRDWESAAPPGGFGDTCFIRLAERAGDGLGFTPDAIFELTAAVEPGKPSTVRKFDNAQPAPKTTDEAKKLPELPFYAYADRLSLEEAERIATAMSPYRPGDETDEDIQDGLAPGRTLLETLGIQDARVLDTEQLWADRWKPGPKFWRFPIGIDDEGNVLEMDLKESSQYGWNLNGIIVGHIGSGKSVGIACISMAMLLTHSPIMALFALFDLKAKSIAQVLEKAPNCVAAVSNLGTERHLIERMLLAIRGLFDRRAAALEAADCINITQYNTKIAEGEDWPIMPALAIVVDEFNELPGTGFADEFYELADLIVRQGRFVQIALILVGQQYDAARLRKIEKVFGWKIAMRTGTAETSRAVIDDPIAYHLPSKGQEGTGYLRVGADPLKKFRFFNVFEDYEPVVDIAESAVLESDKWFTPREFTAVEAKDEDGNLAYPSREVQRAPVPQVKPEDLGPLPETQAEAMMEGVGDVRPLIDFWLPVLTEGLHADELVRRVREELGIVSASPGDGGKLRGKPWYEDYGNNPGLLLPIAQEDRPYECRQPVLSMDMNGRHYSITGGKQTGLTEAAMTAVLCGSMMYRPERLQFYCIAGGGSALMSVKDLPHVQGIALRNNLDGVVLVLDSVLEIMAERERLFAALELDAAMFVAARAADPNAYPEIPGGQIVLVIDGYVNLKEAFAADDPRVDRFVPKVVRIAREGLSLGVQLLITAGTNGQPFNLNVQNEITGRLELKLGQPTEAKNGGRKKNEALPNKPGWGLSVDEAGNVHRFLTGRPAMTNKAGHVVSGVAADYTEAFASLAGVRRKTAMAQLPPKITLDELRAKRINDADVVVALREKDLLPQVWNFRRTPHLVVLGAPGEGKTNFLRTVCRELMDHYAPGEIEFHVIDLRQSLIGATGGEDYTKSYSLTALDAREAMQTLVERMQERKPKKGTSGLQKLQGKSWNGPEVFVVIDNAELTPHTNAMEFPFAATKLGDDSIASLADQGAMLGLHVIYSAQLNSGYPVMSQMNPMMNKLRNMFSPTLVLNGDRTLPAVAANVRPRRQSGPGKGLWVEANDNPDTVLAAWTDDPNPGD</sequence>
<feature type="domain" description="FtsK" evidence="11">
    <location>
        <begin position="495"/>
        <end position="696"/>
    </location>
</feature>
<keyword evidence="2" id="KW-1003">Cell membrane</keyword>
<keyword evidence="7 10" id="KW-1133">Transmembrane helix</keyword>
<evidence type="ECO:0000313" key="13">
    <source>
        <dbReference type="Proteomes" id="UP000013961"/>
    </source>
</evidence>
<name>A0AB33AJ71_9MYCO</name>
<evidence type="ECO:0000256" key="5">
    <source>
        <dbReference type="ARBA" id="ARBA00022741"/>
    </source>
</evidence>
<organism evidence="12 13">
    <name type="scientific">Mycobacteroides abscessus subsp. bolletii 50594</name>
    <dbReference type="NCBI Taxonomy" id="1303024"/>
    <lineage>
        <taxon>Bacteria</taxon>
        <taxon>Bacillati</taxon>
        <taxon>Actinomycetota</taxon>
        <taxon>Actinomycetes</taxon>
        <taxon>Mycobacteriales</taxon>
        <taxon>Mycobacteriaceae</taxon>
        <taxon>Mycobacteroides</taxon>
        <taxon>Mycobacteroides abscessus</taxon>
    </lineage>
</organism>
<evidence type="ECO:0000256" key="2">
    <source>
        <dbReference type="ARBA" id="ARBA00022475"/>
    </source>
</evidence>
<keyword evidence="4" id="KW-0677">Repeat</keyword>
<dbReference type="NCBIfam" id="TIGR03925">
    <property type="entry name" value="T7SS_EccC_b"/>
    <property type="match status" value="1"/>
</dbReference>
<keyword evidence="3 10" id="KW-0812">Transmembrane</keyword>
<keyword evidence="12" id="KW-0614">Plasmid</keyword>
<dbReference type="EMBL" id="CP004376">
    <property type="protein sequence ID" value="AGM31777.1"/>
    <property type="molecule type" value="Genomic_DNA"/>
</dbReference>
<keyword evidence="6 9" id="KW-0067">ATP-binding</keyword>
<evidence type="ECO:0000256" key="9">
    <source>
        <dbReference type="PROSITE-ProRule" id="PRU00289"/>
    </source>
</evidence>
<proteinExistence type="predicted"/>
<keyword evidence="5 9" id="KW-0547">Nucleotide-binding</keyword>
<feature type="domain" description="FtsK" evidence="11">
    <location>
        <begin position="880"/>
        <end position="1079"/>
    </location>
</feature>
<evidence type="ECO:0000313" key="12">
    <source>
        <dbReference type="EMBL" id="AGM31777.1"/>
    </source>
</evidence>
<dbReference type="InterPro" id="IPR027417">
    <property type="entry name" value="P-loop_NTPase"/>
</dbReference>
<comment type="subcellular location">
    <subcellularLocation>
        <location evidence="1">Cell membrane</location>
        <topology evidence="1">Multi-pass membrane protein</topology>
    </subcellularLocation>
</comment>
<feature type="transmembrane region" description="Helical" evidence="10">
    <location>
        <begin position="69"/>
        <end position="86"/>
    </location>
</feature>
<dbReference type="InterPro" id="IPR002543">
    <property type="entry name" value="FtsK_dom"/>
</dbReference>
<dbReference type="SUPFAM" id="SSF52540">
    <property type="entry name" value="P-loop containing nucleoside triphosphate hydrolases"/>
    <property type="match status" value="2"/>
</dbReference>
<dbReference type="Pfam" id="PF01580">
    <property type="entry name" value="FtsK_SpoIIIE"/>
    <property type="match status" value="3"/>
</dbReference>
<evidence type="ECO:0000256" key="7">
    <source>
        <dbReference type="ARBA" id="ARBA00022989"/>
    </source>
</evidence>
<accession>A0AB33AJ71</accession>
<reference evidence="12 13" key="1">
    <citation type="journal article" date="2013" name="Genome Announc.">
        <title>Complete Genome Sequence of Mycobacterium massiliense Clinical Strain Asan 50594, Belonging to the Type II Genotype.</title>
        <authorList>
            <person name="Kim B.J."/>
            <person name="Kim B.R."/>
            <person name="Hong S.H."/>
            <person name="Seok S.H."/>
            <person name="Kook Y.H."/>
            <person name="Kim B.J."/>
        </authorList>
    </citation>
    <scope>NUCLEOTIDE SEQUENCE [LARGE SCALE GENOMIC DNA]</scope>
    <source>
        <strain evidence="12 13">50594</strain>
    </source>
</reference>
<evidence type="ECO:0000259" key="11">
    <source>
        <dbReference type="PROSITE" id="PS50901"/>
    </source>
</evidence>
<feature type="binding site" evidence="9">
    <location>
        <begin position="897"/>
        <end position="904"/>
    </location>
    <ligand>
        <name>ATP</name>
        <dbReference type="ChEBI" id="CHEBI:30616"/>
    </ligand>
</feature>
<evidence type="ECO:0000256" key="6">
    <source>
        <dbReference type="ARBA" id="ARBA00022840"/>
    </source>
</evidence>
<keyword evidence="12" id="KW-0131">Cell cycle</keyword>